<dbReference type="Proteomes" id="UP001597568">
    <property type="component" value="Unassembled WGS sequence"/>
</dbReference>
<dbReference type="NCBIfam" id="NF041770">
    <property type="entry name" value="CFI_box_CTERM"/>
    <property type="match status" value="1"/>
</dbReference>
<dbReference type="EMBL" id="JBHUOR010000105">
    <property type="protein sequence ID" value="MFD2869205.1"/>
    <property type="molecule type" value="Genomic_DNA"/>
</dbReference>
<keyword evidence="3" id="KW-1185">Reference proteome</keyword>
<reference evidence="3" key="1">
    <citation type="journal article" date="2019" name="Int. J. Syst. Evol. Microbiol.">
        <title>The Global Catalogue of Microorganisms (GCM) 10K type strain sequencing project: providing services to taxonomists for standard genome sequencing and annotation.</title>
        <authorList>
            <consortium name="The Broad Institute Genomics Platform"/>
            <consortium name="The Broad Institute Genome Sequencing Center for Infectious Disease"/>
            <person name="Wu L."/>
            <person name="Ma J."/>
        </authorList>
    </citation>
    <scope>NUCLEOTIDE SEQUENCE [LARGE SCALE GENOMIC DNA]</scope>
    <source>
        <strain evidence="3">KCTC 33522</strain>
    </source>
</reference>
<dbReference type="RefSeq" id="WP_380147999.1">
    <property type="nucleotide sequence ID" value="NZ_JBHUOR010000105.1"/>
</dbReference>
<evidence type="ECO:0000313" key="2">
    <source>
        <dbReference type="EMBL" id="MFD2869205.1"/>
    </source>
</evidence>
<organism evidence="2 3">
    <name type="scientific">Kurthia populi</name>
    <dbReference type="NCBI Taxonomy" id="1562132"/>
    <lineage>
        <taxon>Bacteria</taxon>
        <taxon>Bacillati</taxon>
        <taxon>Bacillota</taxon>
        <taxon>Bacilli</taxon>
        <taxon>Bacillales</taxon>
        <taxon>Caryophanaceae</taxon>
        <taxon>Kurthia</taxon>
    </lineage>
</organism>
<proteinExistence type="predicted"/>
<dbReference type="InterPro" id="IPR049886">
    <property type="entry name" value="CFI_box_CTERM_dom"/>
</dbReference>
<dbReference type="InterPro" id="IPR027417">
    <property type="entry name" value="P-loop_NTPase"/>
</dbReference>
<dbReference type="Pfam" id="PF01926">
    <property type="entry name" value="MMR_HSR1"/>
    <property type="match status" value="1"/>
</dbReference>
<gene>
    <name evidence="2" type="ORF">ACFSY7_11945</name>
</gene>
<dbReference type="Gene3D" id="3.40.50.300">
    <property type="entry name" value="P-loop containing nucleotide triphosphate hydrolases"/>
    <property type="match status" value="1"/>
</dbReference>
<comment type="caution">
    <text evidence="2">The sequence shown here is derived from an EMBL/GenBank/DDBJ whole genome shotgun (WGS) entry which is preliminary data.</text>
</comment>
<feature type="domain" description="G" evidence="1">
    <location>
        <begin position="41"/>
        <end position="164"/>
    </location>
</feature>
<evidence type="ECO:0000259" key="1">
    <source>
        <dbReference type="Pfam" id="PF01926"/>
    </source>
</evidence>
<accession>A0ABW5Y1S3</accession>
<dbReference type="InterPro" id="IPR006073">
    <property type="entry name" value="GTP-bd"/>
</dbReference>
<evidence type="ECO:0000313" key="3">
    <source>
        <dbReference type="Proteomes" id="UP001597568"/>
    </source>
</evidence>
<sequence>MNKEKFFDAMEKDIQSANIPESEKTKLMQNLLHLKEQKINLMITGATGSGKSSTINALFDMEVAKVGVGVNPETMDIAKYELDNLILWDSPGLGDGKEADNRHAKNIIKKLNELDNKGELLIDLVLVILDGSTRDLGTSYELINKVIIPNLGENKEQRILVAINQADVAMKGRYWNYEKNQPEQKLKEFLDEKAVSVKKRIKEATGVDIDPIYYSAGFKEEGEEQQKPYNLSKLLYYIVKATPEEKRLSYIDNLNEEEEMWKDDDGLKDYRAEVQQSFFTTVKEHVVKGAEIGGKIGSVFGKAGEFAGKVVGGVVGGLIGIRKKKSGGGRSSGGGGGCYITTAVCEYQNKQDDCYELTQFRKFRDEWLLNQPDGKELISEYYETAPQIVEQIEKLPNKGEVYKHINEQYLTPCLAYIENNQMLQCKKLYTEMMHNLYEEKKLWH</sequence>
<dbReference type="SUPFAM" id="SSF52540">
    <property type="entry name" value="P-loop containing nucleoside triphosphate hydrolases"/>
    <property type="match status" value="1"/>
</dbReference>
<protein>
    <submittedName>
        <fullName evidence="2">GTPase family protein</fullName>
    </submittedName>
</protein>
<name>A0ABW5Y1S3_9BACL</name>